<proteinExistence type="predicted"/>
<evidence type="ECO:0000313" key="3">
    <source>
        <dbReference type="Proteomes" id="UP000597668"/>
    </source>
</evidence>
<gene>
    <name evidence="2" type="ORF">H8K20_08175</name>
</gene>
<sequence>MLTQTIKKVARQTQQAADPAAFLFGQVTSLAPLTVMVDNRFPVSAPALVVMRGFRAGDEVDHIHDISPHAHQVPAAATDSADQPAHTHQVPAAKTEKAEPGDHQHDIKARDTAAAGQHAHRHQIAARQTGALGLQTAGGRHLGLQVGDKVVLLRNDGGQQFLVLGRV</sequence>
<protein>
    <submittedName>
        <fullName evidence="2">DUF2577 domain-containing protein</fullName>
    </submittedName>
</protein>
<name>A0A8J6IKP2_9FIRM</name>
<dbReference type="EMBL" id="JACOGI010000001">
    <property type="protein sequence ID" value="MBC3516371.1"/>
    <property type="molecule type" value="Genomic_DNA"/>
</dbReference>
<dbReference type="AlphaFoldDB" id="A0A8J6IKP2"/>
<feature type="region of interest" description="Disordered" evidence="1">
    <location>
        <begin position="72"/>
        <end position="102"/>
    </location>
</feature>
<organism evidence="2 3">
    <name type="scientific">Neobittarella massiliensis</name>
    <name type="common">ex Bilen et al. 2018</name>
    <dbReference type="NCBI Taxonomy" id="2041842"/>
    <lineage>
        <taxon>Bacteria</taxon>
        <taxon>Bacillati</taxon>
        <taxon>Bacillota</taxon>
        <taxon>Clostridia</taxon>
        <taxon>Eubacteriales</taxon>
        <taxon>Oscillospiraceae</taxon>
        <taxon>Neobittarella (ex Bilen et al. 2018)</taxon>
    </lineage>
</organism>
<comment type="caution">
    <text evidence="2">The sequence shown here is derived from an EMBL/GenBank/DDBJ whole genome shotgun (WGS) entry which is preliminary data.</text>
</comment>
<dbReference type="Proteomes" id="UP000597668">
    <property type="component" value="Unassembled WGS sequence"/>
</dbReference>
<dbReference type="RefSeq" id="WP_186488047.1">
    <property type="nucleotide sequence ID" value="NZ_JACOGI010000001.1"/>
</dbReference>
<evidence type="ECO:0000313" key="2">
    <source>
        <dbReference type="EMBL" id="MBC3516371.1"/>
    </source>
</evidence>
<reference evidence="2" key="1">
    <citation type="submission" date="2020-08" db="EMBL/GenBank/DDBJ databases">
        <authorList>
            <person name="Liu C."/>
            <person name="Sun Q."/>
        </authorList>
    </citation>
    <scope>NUCLEOTIDE SEQUENCE</scope>
    <source>
        <strain evidence="2">NSJ-65</strain>
    </source>
</reference>
<dbReference type="InterPro" id="IPR022555">
    <property type="entry name" value="DUF2577"/>
</dbReference>
<evidence type="ECO:0000256" key="1">
    <source>
        <dbReference type="SAM" id="MobiDB-lite"/>
    </source>
</evidence>
<accession>A0A8J6IKP2</accession>
<keyword evidence="3" id="KW-1185">Reference proteome</keyword>
<dbReference type="Pfam" id="PF10844">
    <property type="entry name" value="DUF2577"/>
    <property type="match status" value="1"/>
</dbReference>